<dbReference type="GO" id="GO:0008983">
    <property type="term" value="F:protein-glutamate O-methyltransferase activity"/>
    <property type="evidence" value="ECO:0007669"/>
    <property type="project" value="UniProtKB-EC"/>
</dbReference>
<dbReference type="EMBL" id="UOFS01000014">
    <property type="protein sequence ID" value="VAW94138.1"/>
    <property type="molecule type" value="Genomic_DNA"/>
</dbReference>
<dbReference type="PRINTS" id="PR00996">
    <property type="entry name" value="CHERMTFRASE"/>
</dbReference>
<evidence type="ECO:0000256" key="4">
    <source>
        <dbReference type="ARBA" id="ARBA00022679"/>
    </source>
</evidence>
<evidence type="ECO:0000313" key="7">
    <source>
        <dbReference type="EMBL" id="VAW94138.1"/>
    </source>
</evidence>
<dbReference type="SUPFAM" id="SSF47757">
    <property type="entry name" value="Chemotaxis receptor methyltransferase CheR, N-terminal domain"/>
    <property type="match status" value="1"/>
</dbReference>
<dbReference type="InterPro" id="IPR036804">
    <property type="entry name" value="CheR_N_sf"/>
</dbReference>
<sequence length="281" mass="32364">MTQISKQEYEIFRNFLENACGIVLGENKHYLVTSRLNKLIHEFSFPDLASMLVELKKNANNKLKQRVVDAMTTNETMWFRDKYPFEMLNQIMLPELAKGRTKPIRVWSAASSSGQESYSISMTISEYLAKNPGAMKSNVEIIATDISPSMLKIAKDAKYDKLSINRGLTEDRRKRFFKEQGDEWQANSDIRQRVRFTELNLTGNYALLGKFDIIFCRNVLIYFSSELKTDILNRMAKTLNPQGFILLGGSESPTGYCDAFDMVRTPLGVMYRLREGWRASR</sequence>
<dbReference type="PROSITE" id="PS50123">
    <property type="entry name" value="CHER"/>
    <property type="match status" value="1"/>
</dbReference>
<feature type="domain" description="CheR-type methyltransferase" evidence="6">
    <location>
        <begin position="1"/>
        <end position="276"/>
    </location>
</feature>
<dbReference type="SMART" id="SM00138">
    <property type="entry name" value="MeTrc"/>
    <property type="match status" value="1"/>
</dbReference>
<dbReference type="Gene3D" id="1.10.155.10">
    <property type="entry name" value="Chemotaxis receptor methyltransferase CheR, N-terminal domain"/>
    <property type="match status" value="1"/>
</dbReference>
<comment type="catalytic activity">
    <reaction evidence="1">
        <text>L-glutamyl-[protein] + S-adenosyl-L-methionine = [protein]-L-glutamate 5-O-methyl ester + S-adenosyl-L-homocysteine</text>
        <dbReference type="Rhea" id="RHEA:24452"/>
        <dbReference type="Rhea" id="RHEA-COMP:10208"/>
        <dbReference type="Rhea" id="RHEA-COMP:10311"/>
        <dbReference type="ChEBI" id="CHEBI:29973"/>
        <dbReference type="ChEBI" id="CHEBI:57856"/>
        <dbReference type="ChEBI" id="CHEBI:59789"/>
        <dbReference type="ChEBI" id="CHEBI:82795"/>
        <dbReference type="EC" id="2.1.1.80"/>
    </reaction>
</comment>
<dbReference type="InterPro" id="IPR000780">
    <property type="entry name" value="CheR_MeTrfase"/>
</dbReference>
<dbReference type="InterPro" id="IPR022641">
    <property type="entry name" value="CheR_N"/>
</dbReference>
<dbReference type="Pfam" id="PF03705">
    <property type="entry name" value="CheR_N"/>
    <property type="match status" value="1"/>
</dbReference>
<accession>A0A3B0ZL44</accession>
<evidence type="ECO:0000256" key="1">
    <source>
        <dbReference type="ARBA" id="ARBA00001541"/>
    </source>
</evidence>
<dbReference type="AlphaFoldDB" id="A0A3B0ZL44"/>
<dbReference type="InterPro" id="IPR022642">
    <property type="entry name" value="CheR_C"/>
</dbReference>
<dbReference type="InterPro" id="IPR029063">
    <property type="entry name" value="SAM-dependent_MTases_sf"/>
</dbReference>
<dbReference type="PANTHER" id="PTHR24422">
    <property type="entry name" value="CHEMOTAXIS PROTEIN METHYLTRANSFERASE"/>
    <property type="match status" value="1"/>
</dbReference>
<organism evidence="7">
    <name type="scientific">hydrothermal vent metagenome</name>
    <dbReference type="NCBI Taxonomy" id="652676"/>
    <lineage>
        <taxon>unclassified sequences</taxon>
        <taxon>metagenomes</taxon>
        <taxon>ecological metagenomes</taxon>
    </lineage>
</organism>
<gene>
    <name evidence="7" type="ORF">MNBD_GAMMA22-2159</name>
</gene>
<dbReference type="PANTHER" id="PTHR24422:SF21">
    <property type="entry name" value="CHEMOTAXIS PROTEIN METHYLTRANSFERASE 1"/>
    <property type="match status" value="1"/>
</dbReference>
<reference evidence="7" key="1">
    <citation type="submission" date="2018-06" db="EMBL/GenBank/DDBJ databases">
        <authorList>
            <person name="Zhirakovskaya E."/>
        </authorList>
    </citation>
    <scope>NUCLEOTIDE SEQUENCE</scope>
</reference>
<evidence type="ECO:0000259" key="6">
    <source>
        <dbReference type="PROSITE" id="PS50123"/>
    </source>
</evidence>
<name>A0A3B0ZL44_9ZZZZ</name>
<evidence type="ECO:0000256" key="2">
    <source>
        <dbReference type="ARBA" id="ARBA00012534"/>
    </source>
</evidence>
<dbReference type="CDD" id="cd02440">
    <property type="entry name" value="AdoMet_MTases"/>
    <property type="match status" value="1"/>
</dbReference>
<dbReference type="SUPFAM" id="SSF53335">
    <property type="entry name" value="S-adenosyl-L-methionine-dependent methyltransferases"/>
    <property type="match status" value="1"/>
</dbReference>
<evidence type="ECO:0000256" key="3">
    <source>
        <dbReference type="ARBA" id="ARBA00022603"/>
    </source>
</evidence>
<protein>
    <recommendedName>
        <fullName evidence="2">protein-glutamate O-methyltransferase</fullName>
        <ecNumber evidence="2">2.1.1.80</ecNumber>
    </recommendedName>
</protein>
<keyword evidence="4 7" id="KW-0808">Transferase</keyword>
<dbReference type="Pfam" id="PF01739">
    <property type="entry name" value="CheR"/>
    <property type="match status" value="1"/>
</dbReference>
<proteinExistence type="predicted"/>
<keyword evidence="3 7" id="KW-0489">Methyltransferase</keyword>
<keyword evidence="5" id="KW-0949">S-adenosyl-L-methionine</keyword>
<dbReference type="Gene3D" id="3.40.50.150">
    <property type="entry name" value="Vaccinia Virus protein VP39"/>
    <property type="match status" value="1"/>
</dbReference>
<dbReference type="InterPro" id="IPR050903">
    <property type="entry name" value="Bact_Chemotaxis_MeTrfase"/>
</dbReference>
<dbReference type="GO" id="GO:0032259">
    <property type="term" value="P:methylation"/>
    <property type="evidence" value="ECO:0007669"/>
    <property type="project" value="UniProtKB-KW"/>
</dbReference>
<dbReference type="EC" id="2.1.1.80" evidence="2"/>
<evidence type="ECO:0000256" key="5">
    <source>
        <dbReference type="ARBA" id="ARBA00022691"/>
    </source>
</evidence>